<comment type="caution">
    <text evidence="15">The sequence shown here is derived from an EMBL/GenBank/DDBJ whole genome shotgun (WGS) entry which is preliminary data.</text>
</comment>
<dbReference type="InterPro" id="IPR004089">
    <property type="entry name" value="MCPsignal_dom"/>
</dbReference>
<dbReference type="Pfam" id="PF08448">
    <property type="entry name" value="PAS_4"/>
    <property type="match status" value="1"/>
</dbReference>
<feature type="domain" description="Methyl-accepting transducer" evidence="13">
    <location>
        <begin position="262"/>
        <end position="438"/>
    </location>
</feature>
<evidence type="ECO:0000259" key="13">
    <source>
        <dbReference type="PROSITE" id="PS50111"/>
    </source>
</evidence>
<dbReference type="Pfam" id="PF00015">
    <property type="entry name" value="MCPsignal"/>
    <property type="match status" value="1"/>
</dbReference>
<dbReference type="Gene3D" id="1.10.287.950">
    <property type="entry name" value="Methyl-accepting chemotaxis protein"/>
    <property type="match status" value="1"/>
</dbReference>
<keyword evidence="4" id="KW-0145">Chemotaxis</keyword>
<dbReference type="InterPro" id="IPR004090">
    <property type="entry name" value="Chemotax_Me-accpt_rcpt"/>
</dbReference>
<evidence type="ECO:0000256" key="4">
    <source>
        <dbReference type="ARBA" id="ARBA00022500"/>
    </source>
</evidence>
<gene>
    <name evidence="15" type="ORF">GCM10009304_25580</name>
</gene>
<dbReference type="Pfam" id="PF08447">
    <property type="entry name" value="PAS_3"/>
    <property type="match status" value="1"/>
</dbReference>
<keyword evidence="16" id="KW-1185">Reference proteome</keyword>
<dbReference type="SMART" id="SM00283">
    <property type="entry name" value="MA"/>
    <property type="match status" value="1"/>
</dbReference>
<evidence type="ECO:0000256" key="8">
    <source>
        <dbReference type="ARBA" id="ARBA00023136"/>
    </source>
</evidence>
<accession>A0A917PY07</accession>
<dbReference type="GO" id="GO:0007165">
    <property type="term" value="P:signal transduction"/>
    <property type="evidence" value="ECO:0007669"/>
    <property type="project" value="UniProtKB-KW"/>
</dbReference>
<keyword evidence="7" id="KW-1133">Transmembrane helix</keyword>
<dbReference type="PROSITE" id="PS50111">
    <property type="entry name" value="CHEMOTAXIS_TRANSDUC_2"/>
    <property type="match status" value="1"/>
</dbReference>
<dbReference type="PROSITE" id="PS50113">
    <property type="entry name" value="PAC"/>
    <property type="match status" value="1"/>
</dbReference>
<reference evidence="15" key="1">
    <citation type="journal article" date="2014" name="Int. J. Syst. Evol. Microbiol.">
        <title>Complete genome sequence of Corynebacterium casei LMG S-19264T (=DSM 44701T), isolated from a smear-ripened cheese.</title>
        <authorList>
            <consortium name="US DOE Joint Genome Institute (JGI-PGF)"/>
            <person name="Walter F."/>
            <person name="Albersmeier A."/>
            <person name="Kalinowski J."/>
            <person name="Ruckert C."/>
        </authorList>
    </citation>
    <scope>NUCLEOTIDE SEQUENCE</scope>
    <source>
        <strain evidence="15">JCM 30078</strain>
    </source>
</reference>
<evidence type="ECO:0000256" key="12">
    <source>
        <dbReference type="SAM" id="Coils"/>
    </source>
</evidence>
<evidence type="ECO:0000256" key="6">
    <source>
        <dbReference type="ARBA" id="ARBA00022777"/>
    </source>
</evidence>
<keyword evidence="6" id="KW-0808">Transferase</keyword>
<evidence type="ECO:0000313" key="15">
    <source>
        <dbReference type="EMBL" id="GGJ98611.1"/>
    </source>
</evidence>
<comment type="subcellular location">
    <subcellularLocation>
        <location evidence="1">Cell membrane</location>
    </subcellularLocation>
</comment>
<dbReference type="PRINTS" id="PR00260">
    <property type="entry name" value="CHEMTRNSDUCR"/>
</dbReference>
<keyword evidence="3" id="KW-0488">Methylation</keyword>
<evidence type="ECO:0000256" key="9">
    <source>
        <dbReference type="ARBA" id="ARBA00023224"/>
    </source>
</evidence>
<keyword evidence="8" id="KW-0472">Membrane</keyword>
<keyword evidence="2" id="KW-1003">Cell membrane</keyword>
<evidence type="ECO:0000256" key="7">
    <source>
        <dbReference type="ARBA" id="ARBA00022989"/>
    </source>
</evidence>
<dbReference type="InterPro" id="IPR001610">
    <property type="entry name" value="PAC"/>
</dbReference>
<comment type="similarity">
    <text evidence="10">Belongs to the methyl-accepting chemotaxis (MCP) protein family.</text>
</comment>
<proteinExistence type="inferred from homology"/>
<protein>
    <submittedName>
        <fullName evidence="15">Methyl-accepting chemotaxis protein</fullName>
    </submittedName>
</protein>
<evidence type="ECO:0000256" key="11">
    <source>
        <dbReference type="PROSITE-ProRule" id="PRU00284"/>
    </source>
</evidence>
<dbReference type="Gene3D" id="3.30.450.20">
    <property type="entry name" value="PAS domain"/>
    <property type="match status" value="2"/>
</dbReference>
<feature type="domain" description="PAC" evidence="14">
    <location>
        <begin position="92"/>
        <end position="144"/>
    </location>
</feature>
<evidence type="ECO:0000313" key="16">
    <source>
        <dbReference type="Proteomes" id="UP000635983"/>
    </source>
</evidence>
<dbReference type="SUPFAM" id="SSF55785">
    <property type="entry name" value="PYP-like sensor domain (PAS domain)"/>
    <property type="match status" value="2"/>
</dbReference>
<evidence type="ECO:0000256" key="5">
    <source>
        <dbReference type="ARBA" id="ARBA00022692"/>
    </source>
</evidence>
<dbReference type="InterPro" id="IPR013655">
    <property type="entry name" value="PAS_fold_3"/>
</dbReference>
<keyword evidence="5" id="KW-0812">Transmembrane</keyword>
<dbReference type="AlphaFoldDB" id="A0A917PY07"/>
<dbReference type="GO" id="GO:0004888">
    <property type="term" value="F:transmembrane signaling receptor activity"/>
    <property type="evidence" value="ECO:0007669"/>
    <property type="project" value="InterPro"/>
</dbReference>
<dbReference type="NCBIfam" id="TIGR00229">
    <property type="entry name" value="sensory_box"/>
    <property type="match status" value="2"/>
</dbReference>
<dbReference type="GO" id="GO:0005886">
    <property type="term" value="C:plasma membrane"/>
    <property type="evidence" value="ECO:0007669"/>
    <property type="project" value="UniProtKB-SubCell"/>
</dbReference>
<organism evidence="15 16">
    <name type="scientific">Pseudomonas matsuisoli</name>
    <dbReference type="NCBI Taxonomy" id="1515666"/>
    <lineage>
        <taxon>Bacteria</taxon>
        <taxon>Pseudomonadati</taxon>
        <taxon>Pseudomonadota</taxon>
        <taxon>Gammaproteobacteria</taxon>
        <taxon>Pseudomonadales</taxon>
        <taxon>Pseudomonadaceae</taxon>
        <taxon>Pseudomonas</taxon>
    </lineage>
</organism>
<sequence length="438" mass="48490">MFFSRSKDEIARLQERLDMYDRARELLNDQLLTAQFDASGRFTAISREFEKELFYSLNDVSGRHLNDFVPKHVVRDEHHRRITDALTKGNTFSGALRMLRKDGKEAWLRIVLVPLIHENGSIESYAMYGSNVTQTIENSREHENMVGALLRSTAVIEFGMDGAILTANDRFLGAMGYSLEQIRGKHHRMFCTHEESSSRAYQDFWGKLGSGQFVADRFKRIDSRGHDVWLEASYNPVSDIQGNLYKVVKFATVITDQVNQERAVAEAAEIAYSTSQQTDATSQRGTEVINETLQTVRQLAEQMQKASLSIEALDQQGALIASIIKTISGIAEQTNLLALNAAIEAARAGEQGRGFAVVADEVRQLASRTSTAAQEIVGVIQKNQNMAADAVSVITQSRTQADQALALSTEAGEVIKEIQSGAQSVVNAVSQFANQYSG</sequence>
<dbReference type="CDD" id="cd00130">
    <property type="entry name" value="PAS"/>
    <property type="match status" value="2"/>
</dbReference>
<dbReference type="PANTHER" id="PTHR32089:SF120">
    <property type="entry name" value="METHYL-ACCEPTING CHEMOTAXIS PROTEIN TLPQ"/>
    <property type="match status" value="1"/>
</dbReference>
<evidence type="ECO:0000256" key="3">
    <source>
        <dbReference type="ARBA" id="ARBA00022481"/>
    </source>
</evidence>
<dbReference type="EMBL" id="BMPO01000005">
    <property type="protein sequence ID" value="GGJ98611.1"/>
    <property type="molecule type" value="Genomic_DNA"/>
</dbReference>
<dbReference type="InterPro" id="IPR013656">
    <property type="entry name" value="PAS_4"/>
</dbReference>
<dbReference type="InterPro" id="IPR035965">
    <property type="entry name" value="PAS-like_dom_sf"/>
</dbReference>
<dbReference type="PANTHER" id="PTHR32089">
    <property type="entry name" value="METHYL-ACCEPTING CHEMOTAXIS PROTEIN MCPB"/>
    <property type="match status" value="1"/>
</dbReference>
<evidence type="ECO:0000256" key="2">
    <source>
        <dbReference type="ARBA" id="ARBA00022475"/>
    </source>
</evidence>
<dbReference type="SMART" id="SM00086">
    <property type="entry name" value="PAC"/>
    <property type="match status" value="2"/>
</dbReference>
<feature type="coiled-coil region" evidence="12">
    <location>
        <begin position="3"/>
        <end position="30"/>
    </location>
</feature>
<dbReference type="InterPro" id="IPR000700">
    <property type="entry name" value="PAS-assoc_C"/>
</dbReference>
<dbReference type="InterPro" id="IPR000014">
    <property type="entry name" value="PAS"/>
</dbReference>
<name>A0A917PY07_9PSED</name>
<dbReference type="GO" id="GO:0016301">
    <property type="term" value="F:kinase activity"/>
    <property type="evidence" value="ECO:0007669"/>
    <property type="project" value="UniProtKB-KW"/>
</dbReference>
<evidence type="ECO:0000256" key="1">
    <source>
        <dbReference type="ARBA" id="ARBA00004236"/>
    </source>
</evidence>
<reference evidence="15" key="2">
    <citation type="submission" date="2020-09" db="EMBL/GenBank/DDBJ databases">
        <authorList>
            <person name="Sun Q."/>
            <person name="Ohkuma M."/>
        </authorList>
    </citation>
    <scope>NUCLEOTIDE SEQUENCE</scope>
    <source>
        <strain evidence="15">JCM 30078</strain>
    </source>
</reference>
<keyword evidence="9 11" id="KW-0807">Transducer</keyword>
<dbReference type="GO" id="GO:0006935">
    <property type="term" value="P:chemotaxis"/>
    <property type="evidence" value="ECO:0007669"/>
    <property type="project" value="UniProtKB-KW"/>
</dbReference>
<dbReference type="Proteomes" id="UP000635983">
    <property type="component" value="Unassembled WGS sequence"/>
</dbReference>
<evidence type="ECO:0000259" key="14">
    <source>
        <dbReference type="PROSITE" id="PS50113"/>
    </source>
</evidence>
<keyword evidence="6" id="KW-0418">Kinase</keyword>
<dbReference type="SUPFAM" id="SSF58104">
    <property type="entry name" value="Methyl-accepting chemotaxis protein (MCP) signaling domain"/>
    <property type="match status" value="1"/>
</dbReference>
<keyword evidence="12" id="KW-0175">Coiled coil</keyword>
<evidence type="ECO:0000256" key="10">
    <source>
        <dbReference type="ARBA" id="ARBA00029447"/>
    </source>
</evidence>